<evidence type="ECO:0000313" key="3">
    <source>
        <dbReference type="EMBL" id="MQW38621.1"/>
    </source>
</evidence>
<dbReference type="InterPro" id="IPR036986">
    <property type="entry name" value="S4_RNA-bd_sf"/>
</dbReference>
<dbReference type="EMBL" id="WITJ01000002">
    <property type="protein sequence ID" value="MQW38621.1"/>
    <property type="molecule type" value="Genomic_DNA"/>
</dbReference>
<protein>
    <recommendedName>
        <fullName evidence="5">S4 domain-containing protein YaaA</fullName>
    </recommendedName>
</protein>
<dbReference type="GO" id="GO:0003723">
    <property type="term" value="F:RNA binding"/>
    <property type="evidence" value="ECO:0007669"/>
    <property type="project" value="UniProtKB-KW"/>
</dbReference>
<reference evidence="3 4" key="1">
    <citation type="submission" date="2019-10" db="EMBL/GenBank/DDBJ databases">
        <authorList>
            <person name="Dong K."/>
        </authorList>
    </citation>
    <scope>NUCLEOTIDE SEQUENCE [LARGE SCALE GENOMIC DNA]</scope>
    <source>
        <strain evidence="3 4">DSM 28960</strain>
    </source>
</reference>
<dbReference type="OrthoDB" id="9811532at2"/>
<evidence type="ECO:0000256" key="2">
    <source>
        <dbReference type="SAM" id="MobiDB-lite"/>
    </source>
</evidence>
<proteinExistence type="predicted"/>
<evidence type="ECO:0000313" key="4">
    <source>
        <dbReference type="Proteomes" id="UP000439550"/>
    </source>
</evidence>
<dbReference type="Pfam" id="PF13275">
    <property type="entry name" value="S4_2"/>
    <property type="match status" value="1"/>
</dbReference>
<accession>A0A7X1Z6N6</accession>
<dbReference type="PROSITE" id="PS50889">
    <property type="entry name" value="S4"/>
    <property type="match status" value="1"/>
</dbReference>
<dbReference type="AlphaFoldDB" id="A0A7X1Z6N6"/>
<name>A0A7X1Z6N6_9LACT</name>
<comment type="caution">
    <text evidence="3">The sequence shown here is derived from an EMBL/GenBank/DDBJ whole genome shotgun (WGS) entry which is preliminary data.</text>
</comment>
<dbReference type="RefSeq" id="WP_153494938.1">
    <property type="nucleotide sequence ID" value="NZ_CAXYUY010000014.1"/>
</dbReference>
<evidence type="ECO:0008006" key="5">
    <source>
        <dbReference type="Google" id="ProtNLM"/>
    </source>
</evidence>
<keyword evidence="4" id="KW-1185">Reference proteome</keyword>
<sequence length="120" mass="13506">MQNYILFEEYITLGKLLKELGLIATGGQAKAFLAAHEGDVFYNHTPETRRGKKCWEGDLLEIPSLDVAVTFCLASKEEMAEHVAQKEEKMRVAALVKKMNEENKASKPAKKVAPRFPGRR</sequence>
<feature type="region of interest" description="Disordered" evidence="2">
    <location>
        <begin position="100"/>
        <end position="120"/>
    </location>
</feature>
<dbReference type="Proteomes" id="UP000439550">
    <property type="component" value="Unassembled WGS sequence"/>
</dbReference>
<feature type="compositionally biased region" description="Basic residues" evidence="2">
    <location>
        <begin position="107"/>
        <end position="120"/>
    </location>
</feature>
<evidence type="ECO:0000256" key="1">
    <source>
        <dbReference type="PROSITE-ProRule" id="PRU00182"/>
    </source>
</evidence>
<keyword evidence="1" id="KW-0694">RNA-binding</keyword>
<organism evidence="3 4">
    <name type="scientific">Lactococcus hircilactis</name>
    <dbReference type="NCBI Taxonomy" id="1494462"/>
    <lineage>
        <taxon>Bacteria</taxon>
        <taxon>Bacillati</taxon>
        <taxon>Bacillota</taxon>
        <taxon>Bacilli</taxon>
        <taxon>Lactobacillales</taxon>
        <taxon>Streptococcaceae</taxon>
        <taxon>Lactococcus</taxon>
    </lineage>
</organism>
<dbReference type="Gene3D" id="3.10.290.10">
    <property type="entry name" value="RNA-binding S4 domain"/>
    <property type="match status" value="1"/>
</dbReference>
<gene>
    <name evidence="3" type="ORF">GHI93_01485</name>
</gene>
<dbReference type="SUPFAM" id="SSF55174">
    <property type="entry name" value="Alpha-L RNA-binding motif"/>
    <property type="match status" value="1"/>
</dbReference>